<dbReference type="Gramene" id="TraesJAG2A03G00762860.1">
    <property type="protein sequence ID" value="TraesJAG2A03G00762860.1"/>
    <property type="gene ID" value="TraesJAG2A03G00762860"/>
</dbReference>
<dbReference type="Gramene" id="TraesARI2A03G00771210.1">
    <property type="protein sequence ID" value="TraesARI2A03G00771210.1"/>
    <property type="gene ID" value="TraesARI2A03G00771210"/>
</dbReference>
<dbReference type="Gramene" id="TraesLAC2A03G00766780.1">
    <property type="protein sequence ID" value="TraesLAC2A03G00766780.1"/>
    <property type="gene ID" value="TraesLAC2A03G00766780"/>
</dbReference>
<dbReference type="Gramene" id="TraesCS2A03G1003600.1">
    <property type="protein sequence ID" value="TraesCS2A03G1003600.1.CDS"/>
    <property type="gene ID" value="TraesCS2A03G1003600"/>
</dbReference>
<accession>A0A3B6B2Z7</accession>
<dbReference type="Proteomes" id="UP000019116">
    <property type="component" value="Chromosome 2A"/>
</dbReference>
<name>A0A3B6B2Z7_WHEAT</name>
<gene>
    <name evidence="1" type="primary">LOC123190167</name>
</gene>
<dbReference type="EnsemblPlants" id="TraesCS2A02G419600.1">
    <property type="protein sequence ID" value="TraesCS2A02G419600.1"/>
    <property type="gene ID" value="TraesCS2A02G419600"/>
</dbReference>
<dbReference type="Gramene" id="TraesMAC2A03G00761810.1">
    <property type="protein sequence ID" value="TraesMAC2A03G00761810.1"/>
    <property type="gene ID" value="TraesMAC2A03G00761810"/>
</dbReference>
<keyword evidence="2" id="KW-1185">Reference proteome</keyword>
<dbReference type="OrthoDB" id="651249at2759"/>
<dbReference type="GeneID" id="123190167"/>
<dbReference type="PANTHER" id="PTHR36478:SF14">
    <property type="entry name" value="LISH DOMAIN-CONTAINING PROTEIN"/>
    <property type="match status" value="1"/>
</dbReference>
<sequence>MSSFAVVSDNGDEDACVGENSVVVPVKSEEDARKGEASVVVSGEGEGTCKGKASVMVSGKGKDAVKPSCTAQYPCVKRLRERRLLSFLLDQGFDGAFRELNRETGVLFNVEHIRRLVRRGQWDDALMYLNTFLPPFISERRSFRARIFNNFLLMHHRFANVVAGNKDMHLDKQYADGRSSSTRAERRFRSMNYSILAPDSGHLRAAIDWDKVRSHAACLIPELAHRTPELKRRTVLPSRCMMPHDVLPIGTGLFLRRRVKKQGPQPPKTDAIITAIKHQRYCRLVRDSSIGSKDEALELLVNYLDQTLQAGLPRGCTLSYDFQPSGKEVELAADASDAPSEQTMLGTSTDNVKVHATSLVKISGAPICQIISGTLKVHAENPGISTPTNAGTKRLIQEGYHTHNQMDGLPTVEDDIEAKRQRTTGTFGEKSSVPAFGGRASTDANTLVNFRPKLRPVCSM</sequence>
<organism evidence="1">
    <name type="scientific">Triticum aestivum</name>
    <name type="common">Wheat</name>
    <dbReference type="NCBI Taxonomy" id="4565"/>
    <lineage>
        <taxon>Eukaryota</taxon>
        <taxon>Viridiplantae</taxon>
        <taxon>Streptophyta</taxon>
        <taxon>Embryophyta</taxon>
        <taxon>Tracheophyta</taxon>
        <taxon>Spermatophyta</taxon>
        <taxon>Magnoliopsida</taxon>
        <taxon>Liliopsida</taxon>
        <taxon>Poales</taxon>
        <taxon>Poaceae</taxon>
        <taxon>BOP clade</taxon>
        <taxon>Pooideae</taxon>
        <taxon>Triticodae</taxon>
        <taxon>Triticeae</taxon>
        <taxon>Triticinae</taxon>
        <taxon>Triticum</taxon>
    </lineage>
</organism>
<dbReference type="Gramene" id="TraesPARA_EIv1.0_0365610.1">
    <property type="protein sequence ID" value="TraesPARA_EIv1.0_0365610.1.CDS"/>
    <property type="gene ID" value="TraesPARA_EIv1.0_0365610"/>
</dbReference>
<dbReference type="Gramene" id="TraesROB_scaffold_053707_01G000100.1">
    <property type="protein sequence ID" value="TraesROB_scaffold_053707_01G000100.1"/>
    <property type="gene ID" value="TraesROB_scaffold_053707_01G000100"/>
</dbReference>
<protein>
    <recommendedName>
        <fullName evidence="3">LisH domain-containing protein</fullName>
    </recommendedName>
</protein>
<reference evidence="1" key="2">
    <citation type="submission" date="2018-10" db="UniProtKB">
        <authorList>
            <consortium name="EnsemblPlants"/>
        </authorList>
    </citation>
    <scope>IDENTIFICATION</scope>
</reference>
<dbReference type="Gramene" id="TraesCS2A02G419600.1">
    <property type="protein sequence ID" value="TraesCS2A02G419600.1"/>
    <property type="gene ID" value="TraesCS2A02G419600"/>
</dbReference>
<dbReference type="Gramene" id="TraesNOR2A03G00772870.1">
    <property type="protein sequence ID" value="TraesNOR2A03G00772870.1"/>
    <property type="gene ID" value="TraesNOR2A03G00772870"/>
</dbReference>
<evidence type="ECO:0008006" key="3">
    <source>
        <dbReference type="Google" id="ProtNLM"/>
    </source>
</evidence>
<evidence type="ECO:0000313" key="2">
    <source>
        <dbReference type="Proteomes" id="UP000019116"/>
    </source>
</evidence>
<evidence type="ECO:0000313" key="1">
    <source>
        <dbReference type="EnsemblPlants" id="TraesCS2A02G419600.1"/>
    </source>
</evidence>
<dbReference type="RefSeq" id="XP_044458696.1">
    <property type="nucleotide sequence ID" value="XM_044602761.1"/>
</dbReference>
<dbReference type="AlphaFoldDB" id="A0A3B6B2Z7"/>
<reference evidence="1" key="1">
    <citation type="submission" date="2018-08" db="EMBL/GenBank/DDBJ databases">
        <authorList>
            <person name="Rossello M."/>
        </authorList>
    </citation>
    <scope>NUCLEOTIDE SEQUENCE [LARGE SCALE GENOMIC DNA]</scope>
    <source>
        <strain evidence="1">cv. Chinese Spring</strain>
    </source>
</reference>
<proteinExistence type="predicted"/>
<dbReference type="Gramene" id="TraesWEE_scaffold_099091_01G000100.1">
    <property type="protein sequence ID" value="TraesWEE_scaffold_099091_01G000100.1"/>
    <property type="gene ID" value="TraesWEE_scaffold_099091_01G000100"/>
</dbReference>
<dbReference type="PANTHER" id="PTHR36478">
    <property type="entry name" value="OS04G0614237 PROTEIN-RELATED"/>
    <property type="match status" value="1"/>
</dbReference>